<dbReference type="Proteomes" id="UP001187734">
    <property type="component" value="Unassembled WGS sequence"/>
</dbReference>
<proteinExistence type="predicted"/>
<dbReference type="AlphaFoldDB" id="A0AAE8MIG4"/>
<dbReference type="EMBL" id="ONZP01000501">
    <property type="protein sequence ID" value="SPJ85848.1"/>
    <property type="molecule type" value="Genomic_DNA"/>
</dbReference>
<protein>
    <recommendedName>
        <fullName evidence="4">Apple domain-containing protein</fullName>
    </recommendedName>
</protein>
<evidence type="ECO:0000313" key="3">
    <source>
        <dbReference type="Proteomes" id="UP001187734"/>
    </source>
</evidence>
<name>A0AAE8MIG4_9HYPO</name>
<accession>A0AAE8MIG4</accession>
<feature type="chain" id="PRO_5042260056" description="Apple domain-containing protein" evidence="1">
    <location>
        <begin position="22"/>
        <end position="152"/>
    </location>
</feature>
<keyword evidence="1" id="KW-0732">Signal</keyword>
<feature type="signal peptide" evidence="1">
    <location>
        <begin position="1"/>
        <end position="21"/>
    </location>
</feature>
<dbReference type="Gene3D" id="3.50.4.10">
    <property type="entry name" value="Hepatocyte Growth Factor"/>
    <property type="match status" value="1"/>
</dbReference>
<sequence length="152" mass="15719">MPSTKVFAAVLAALAMPMVNAGPCKPVKPVTTTGSTDAIITTTGLTTGGTEAATGTTEIVATTTADAACTHFTPRVPQPADCGKKGYVTSEGKNIGLPSIAETYADCGNKCGMTVGCKSFSHISTTCNLFTVPVSELGFVANLCYWICYFWC</sequence>
<organism evidence="2 3">
    <name type="scientific">Fusarium torulosum</name>
    <dbReference type="NCBI Taxonomy" id="33205"/>
    <lineage>
        <taxon>Eukaryota</taxon>
        <taxon>Fungi</taxon>
        <taxon>Dikarya</taxon>
        <taxon>Ascomycota</taxon>
        <taxon>Pezizomycotina</taxon>
        <taxon>Sordariomycetes</taxon>
        <taxon>Hypocreomycetidae</taxon>
        <taxon>Hypocreales</taxon>
        <taxon>Nectriaceae</taxon>
        <taxon>Fusarium</taxon>
    </lineage>
</organism>
<evidence type="ECO:0000313" key="2">
    <source>
        <dbReference type="EMBL" id="SPJ85848.1"/>
    </source>
</evidence>
<reference evidence="2" key="1">
    <citation type="submission" date="2018-03" db="EMBL/GenBank/DDBJ databases">
        <authorList>
            <person name="Guldener U."/>
        </authorList>
    </citation>
    <scope>NUCLEOTIDE SEQUENCE</scope>
</reference>
<keyword evidence="3" id="KW-1185">Reference proteome</keyword>
<evidence type="ECO:0000256" key="1">
    <source>
        <dbReference type="SAM" id="SignalP"/>
    </source>
</evidence>
<evidence type="ECO:0008006" key="4">
    <source>
        <dbReference type="Google" id="ProtNLM"/>
    </source>
</evidence>
<gene>
    <name evidence="2" type="ORF">FTOL_11631</name>
</gene>
<comment type="caution">
    <text evidence="2">The sequence shown here is derived from an EMBL/GenBank/DDBJ whole genome shotgun (WGS) entry which is preliminary data.</text>
</comment>